<name>A0A8X6UE04_NEPPI</name>
<dbReference type="EMBL" id="BMAW01123802">
    <property type="protein sequence ID" value="GFU04949.1"/>
    <property type="molecule type" value="Genomic_DNA"/>
</dbReference>
<organism evidence="1 2">
    <name type="scientific">Nephila pilipes</name>
    <name type="common">Giant wood spider</name>
    <name type="synonym">Nephila maculata</name>
    <dbReference type="NCBI Taxonomy" id="299642"/>
    <lineage>
        <taxon>Eukaryota</taxon>
        <taxon>Metazoa</taxon>
        <taxon>Ecdysozoa</taxon>
        <taxon>Arthropoda</taxon>
        <taxon>Chelicerata</taxon>
        <taxon>Arachnida</taxon>
        <taxon>Araneae</taxon>
        <taxon>Araneomorphae</taxon>
        <taxon>Entelegynae</taxon>
        <taxon>Araneoidea</taxon>
        <taxon>Nephilidae</taxon>
        <taxon>Nephila</taxon>
    </lineage>
</organism>
<proteinExistence type="predicted"/>
<comment type="caution">
    <text evidence="1">The sequence shown here is derived from an EMBL/GenBank/DDBJ whole genome shotgun (WGS) entry which is preliminary data.</text>
</comment>
<accession>A0A8X6UE04</accession>
<gene>
    <name evidence="1" type="ORF">NPIL_586861</name>
</gene>
<evidence type="ECO:0000313" key="1">
    <source>
        <dbReference type="EMBL" id="GFU04949.1"/>
    </source>
</evidence>
<dbReference type="Proteomes" id="UP000887013">
    <property type="component" value="Unassembled WGS sequence"/>
</dbReference>
<keyword evidence="2" id="KW-1185">Reference proteome</keyword>
<dbReference type="AlphaFoldDB" id="A0A8X6UE04"/>
<reference evidence="1" key="1">
    <citation type="submission" date="2020-08" db="EMBL/GenBank/DDBJ databases">
        <title>Multicomponent nature underlies the extraordinary mechanical properties of spider dragline silk.</title>
        <authorList>
            <person name="Kono N."/>
            <person name="Nakamura H."/>
            <person name="Mori M."/>
            <person name="Yoshida Y."/>
            <person name="Ohtoshi R."/>
            <person name="Malay A.D."/>
            <person name="Moran D.A.P."/>
            <person name="Tomita M."/>
            <person name="Numata K."/>
            <person name="Arakawa K."/>
        </authorList>
    </citation>
    <scope>NUCLEOTIDE SEQUENCE</scope>
</reference>
<protein>
    <submittedName>
        <fullName evidence="1">Uncharacterized protein</fullName>
    </submittedName>
</protein>
<sequence>MAQNGRNILSEAVIYGKIQLVARLVHLRNIENNLFNINNTSTGQRLFALFSVTIALNRLSAVIRVQLNYTDSFFDLLHGAMINRESIPIMEMQTFPHSVEDLALMREGYERIRHDILLWLDMMESKHDQYIRKQESMSK</sequence>
<evidence type="ECO:0000313" key="2">
    <source>
        <dbReference type="Proteomes" id="UP000887013"/>
    </source>
</evidence>